<evidence type="ECO:0000313" key="2">
    <source>
        <dbReference type="Proteomes" id="UP000305067"/>
    </source>
</evidence>
<accession>A0A5C3QCV9</accession>
<dbReference type="Proteomes" id="UP000305067">
    <property type="component" value="Unassembled WGS sequence"/>
</dbReference>
<organism evidence="1 2">
    <name type="scientific">Pterulicium gracile</name>
    <dbReference type="NCBI Taxonomy" id="1884261"/>
    <lineage>
        <taxon>Eukaryota</taxon>
        <taxon>Fungi</taxon>
        <taxon>Dikarya</taxon>
        <taxon>Basidiomycota</taxon>
        <taxon>Agaricomycotina</taxon>
        <taxon>Agaricomycetes</taxon>
        <taxon>Agaricomycetidae</taxon>
        <taxon>Agaricales</taxon>
        <taxon>Pleurotineae</taxon>
        <taxon>Pterulaceae</taxon>
        <taxon>Pterulicium</taxon>
    </lineage>
</organism>
<dbReference type="AlphaFoldDB" id="A0A5C3QCV9"/>
<keyword evidence="2" id="KW-1185">Reference proteome</keyword>
<reference evidence="1 2" key="1">
    <citation type="journal article" date="2019" name="Nat. Ecol. Evol.">
        <title>Megaphylogeny resolves global patterns of mushroom evolution.</title>
        <authorList>
            <person name="Varga T."/>
            <person name="Krizsan K."/>
            <person name="Foldi C."/>
            <person name="Dima B."/>
            <person name="Sanchez-Garcia M."/>
            <person name="Sanchez-Ramirez S."/>
            <person name="Szollosi G.J."/>
            <person name="Szarkandi J.G."/>
            <person name="Papp V."/>
            <person name="Albert L."/>
            <person name="Andreopoulos W."/>
            <person name="Angelini C."/>
            <person name="Antonin V."/>
            <person name="Barry K.W."/>
            <person name="Bougher N.L."/>
            <person name="Buchanan P."/>
            <person name="Buyck B."/>
            <person name="Bense V."/>
            <person name="Catcheside P."/>
            <person name="Chovatia M."/>
            <person name="Cooper J."/>
            <person name="Damon W."/>
            <person name="Desjardin D."/>
            <person name="Finy P."/>
            <person name="Geml J."/>
            <person name="Haridas S."/>
            <person name="Hughes K."/>
            <person name="Justo A."/>
            <person name="Karasinski D."/>
            <person name="Kautmanova I."/>
            <person name="Kiss B."/>
            <person name="Kocsube S."/>
            <person name="Kotiranta H."/>
            <person name="LaButti K.M."/>
            <person name="Lechner B.E."/>
            <person name="Liimatainen K."/>
            <person name="Lipzen A."/>
            <person name="Lukacs Z."/>
            <person name="Mihaltcheva S."/>
            <person name="Morgado L.N."/>
            <person name="Niskanen T."/>
            <person name="Noordeloos M.E."/>
            <person name="Ohm R.A."/>
            <person name="Ortiz-Santana B."/>
            <person name="Ovrebo C."/>
            <person name="Racz N."/>
            <person name="Riley R."/>
            <person name="Savchenko A."/>
            <person name="Shiryaev A."/>
            <person name="Soop K."/>
            <person name="Spirin V."/>
            <person name="Szebenyi C."/>
            <person name="Tomsovsky M."/>
            <person name="Tulloss R.E."/>
            <person name="Uehling J."/>
            <person name="Grigoriev I.V."/>
            <person name="Vagvolgyi C."/>
            <person name="Papp T."/>
            <person name="Martin F.M."/>
            <person name="Miettinen O."/>
            <person name="Hibbett D.S."/>
            <person name="Nagy L.G."/>
        </authorList>
    </citation>
    <scope>NUCLEOTIDE SEQUENCE [LARGE SCALE GENOMIC DNA]</scope>
    <source>
        <strain evidence="1 2">CBS 309.79</strain>
    </source>
</reference>
<gene>
    <name evidence="1" type="ORF">BDV98DRAFT_192646</name>
</gene>
<sequence length="317" mass="35118">MSGSLSSHKLLLNRPADSSSSSTPTNVISYGTNWTRDSSSDWVDVEQCSENTISSCMLLPIATEERRQPNPEWDVSVHYFGTGISAMFRWEYERNQTCDLGPFLEIDLLVFDGKEENPGFGTSYRSDPSAEGRYMLALHGLDMRMADKYHTLTVSPSVSISVIAPGCVPFDLESSFFLDYAVASLAPRSPISFNSDSLIVDSQLGDHPWIKYEGRGWAPGAELETGDGTFLDVAFGTQPMRTSALGDSVQFAFAGTSIHWTVVDQKTERSFLKLWLAPLTCKASSKQTIWTRIECTSSMSLQLNSSRQTDLHLAFRS</sequence>
<name>A0A5C3QCV9_9AGAR</name>
<evidence type="ECO:0000313" key="1">
    <source>
        <dbReference type="EMBL" id="TFK99037.1"/>
    </source>
</evidence>
<proteinExistence type="predicted"/>
<protein>
    <submittedName>
        <fullName evidence="1">Uncharacterized protein</fullName>
    </submittedName>
</protein>
<dbReference type="EMBL" id="ML178836">
    <property type="protein sequence ID" value="TFK99037.1"/>
    <property type="molecule type" value="Genomic_DNA"/>
</dbReference>